<feature type="transmembrane region" description="Helical" evidence="1">
    <location>
        <begin position="37"/>
        <end position="57"/>
    </location>
</feature>
<protein>
    <submittedName>
        <fullName evidence="2">DUF6498-containing protein</fullName>
    </submittedName>
</protein>
<reference evidence="2 5" key="1">
    <citation type="submission" date="2024-01" db="EMBL/GenBank/DDBJ databases">
        <title>Aequorivita flavus sp. nov., isolated from deep-sea sediment.</title>
        <authorList>
            <person name="Chen X."/>
        </authorList>
    </citation>
    <scope>NUCLEOTIDE SEQUENCE</scope>
    <source>
        <strain evidence="2">MCCC 1A16923</strain>
        <strain evidence="3 5">MCCC 1A16935</strain>
    </source>
</reference>
<dbReference type="Pfam" id="PF20108">
    <property type="entry name" value="DUF6498"/>
    <property type="match status" value="1"/>
</dbReference>
<dbReference type="EMBL" id="JBANCF010000010">
    <property type="protein sequence ID" value="MEM0574213.1"/>
    <property type="molecule type" value="Genomic_DNA"/>
</dbReference>
<dbReference type="RefSeq" id="WP_279448964.1">
    <property type="nucleotide sequence ID" value="NZ_JAZBJM010000009.1"/>
</dbReference>
<feature type="transmembrane region" description="Helical" evidence="1">
    <location>
        <begin position="164"/>
        <end position="182"/>
    </location>
</feature>
<dbReference type="Proteomes" id="UP001390963">
    <property type="component" value="Unassembled WGS sequence"/>
</dbReference>
<dbReference type="EMBL" id="JAZBJM010000009">
    <property type="protein sequence ID" value="MEM0519132.1"/>
    <property type="molecule type" value="Genomic_DNA"/>
</dbReference>
<evidence type="ECO:0000313" key="2">
    <source>
        <dbReference type="EMBL" id="MEM0519132.1"/>
    </source>
</evidence>
<sequence length="241" mass="27723">MWKAILLPTKSNFVLWANALFLLLLLAFKLADPLTIVFAYFLETIVIGIIHLAKLALVSKYGKKSTDPNAQLTGIPLMLFFTVHYGMFVAIQSIFAFTLFQGSVPGIKDGFYLLHNYTYLLSSAGMPLILASIFINNLSYFYTNFIKNEKYKEYAPDNIMMKPYVRIFIQQFVVILAFFFFMLSNDGYVAAILLILFRLFIDLVLFSIKKDGRMLELLSKKIAKSPEEYSKIEKQLQEYSE</sequence>
<feature type="transmembrane region" description="Helical" evidence="1">
    <location>
        <begin position="77"/>
        <end position="100"/>
    </location>
</feature>
<keyword evidence="1" id="KW-0472">Membrane</keyword>
<keyword evidence="5" id="KW-1185">Reference proteome</keyword>
<evidence type="ECO:0000256" key="1">
    <source>
        <dbReference type="SAM" id="Phobius"/>
    </source>
</evidence>
<evidence type="ECO:0000313" key="3">
    <source>
        <dbReference type="EMBL" id="MEM0574213.1"/>
    </source>
</evidence>
<dbReference type="Proteomes" id="UP001388259">
    <property type="component" value="Unassembled WGS sequence"/>
</dbReference>
<dbReference type="AlphaFoldDB" id="A0AB35Z089"/>
<keyword evidence="1" id="KW-1133">Transmembrane helix</keyword>
<organism evidence="2 4">
    <name type="scientific">Aequorivita flava</name>
    <dbReference type="NCBI Taxonomy" id="3114371"/>
    <lineage>
        <taxon>Bacteria</taxon>
        <taxon>Pseudomonadati</taxon>
        <taxon>Bacteroidota</taxon>
        <taxon>Flavobacteriia</taxon>
        <taxon>Flavobacteriales</taxon>
        <taxon>Flavobacteriaceae</taxon>
        <taxon>Aequorivita</taxon>
    </lineage>
</organism>
<evidence type="ECO:0000313" key="5">
    <source>
        <dbReference type="Proteomes" id="UP001390963"/>
    </source>
</evidence>
<comment type="caution">
    <text evidence="2">The sequence shown here is derived from an EMBL/GenBank/DDBJ whole genome shotgun (WGS) entry which is preliminary data.</text>
</comment>
<name>A0AB35Z089_9FLAO</name>
<proteinExistence type="predicted"/>
<keyword evidence="1" id="KW-0812">Transmembrane</keyword>
<feature type="transmembrane region" description="Helical" evidence="1">
    <location>
        <begin position="188"/>
        <end position="208"/>
    </location>
</feature>
<dbReference type="InterPro" id="IPR045466">
    <property type="entry name" value="DUF6498"/>
</dbReference>
<accession>A0AB35Z089</accession>
<feature type="transmembrane region" description="Helical" evidence="1">
    <location>
        <begin position="120"/>
        <end position="143"/>
    </location>
</feature>
<feature type="transmembrane region" description="Helical" evidence="1">
    <location>
        <begin position="12"/>
        <end position="31"/>
    </location>
</feature>
<gene>
    <name evidence="3" type="ORF">VZD24_11840</name>
    <name evidence="2" type="ORF">VZD85_12255</name>
</gene>
<evidence type="ECO:0000313" key="4">
    <source>
        <dbReference type="Proteomes" id="UP001388259"/>
    </source>
</evidence>